<protein>
    <submittedName>
        <fullName evidence="2">Lipoprotein</fullName>
    </submittedName>
</protein>
<dbReference type="HOGENOM" id="CLU_118102_0_0_6"/>
<evidence type="ECO:0000256" key="1">
    <source>
        <dbReference type="SAM" id="SignalP"/>
    </source>
</evidence>
<evidence type="ECO:0000313" key="2">
    <source>
        <dbReference type="EMBL" id="AIL59314.1"/>
    </source>
</evidence>
<evidence type="ECO:0000313" key="4">
    <source>
        <dbReference type="Proteomes" id="UP000028931"/>
    </source>
</evidence>
<dbReference type="Proteomes" id="UP000426235">
    <property type="component" value="Chromosome"/>
</dbReference>
<dbReference type="KEGG" id="palk:PSAKL28_00760"/>
<proteinExistence type="predicted"/>
<keyword evidence="1" id="KW-0732">Signal</keyword>
<keyword evidence="2" id="KW-0449">Lipoprotein</keyword>
<sequence length="139" mass="15538">MRTLLVISALLLLSGCAGLLLPHPDPNQAWIDLATGQDDTLHAVEVDDRAWADKRYFEVSPGSHELTVRYLFPVTPSNIGPVSEPLWRDCQLNVKFKDFSAGQRYQLEAGSIGFRPWAKLYDEQRNLVSKGLPAGCQRT</sequence>
<dbReference type="EMBL" id="CP009048">
    <property type="protein sequence ID" value="AIL59314.1"/>
    <property type="molecule type" value="Genomic_DNA"/>
</dbReference>
<dbReference type="EMBL" id="CP046621">
    <property type="protein sequence ID" value="QGW75309.1"/>
    <property type="molecule type" value="Genomic_DNA"/>
</dbReference>
<dbReference type="AlphaFoldDB" id="A0A077F5S8"/>
<feature type="signal peptide" evidence="1">
    <location>
        <begin position="1"/>
        <end position="19"/>
    </location>
</feature>
<keyword evidence="5" id="KW-1185">Reference proteome</keyword>
<dbReference type="PROSITE" id="PS51257">
    <property type="entry name" value="PROKAR_LIPOPROTEIN"/>
    <property type="match status" value="1"/>
</dbReference>
<feature type="chain" id="PRO_5035983973" evidence="1">
    <location>
        <begin position="20"/>
        <end position="139"/>
    </location>
</feature>
<reference evidence="3" key="2">
    <citation type="submission" date="2019-12" db="EMBL/GenBank/DDBJ databases">
        <title>Hybrid Genome Assemblies of two High G+C Isolates from Undergraduate Microbiology Courses.</title>
        <authorList>
            <person name="Ne Ville C.J."/>
            <person name="Enright D."/>
            <person name="Hernandez I."/>
            <person name="Dodsworth J."/>
            <person name="Orwin P.M."/>
        </authorList>
    </citation>
    <scope>NUCLEOTIDE SEQUENCE [LARGE SCALE GENOMIC DNA]</scope>
    <source>
        <strain evidence="3">Neo</strain>
    </source>
</reference>
<reference evidence="2" key="1">
    <citation type="submission" date="2014-07" db="EMBL/GenBank/DDBJ databases">
        <authorList>
            <person name="Lee K."/>
            <person name="Lim J.Y."/>
            <person name="Hwang I."/>
        </authorList>
    </citation>
    <scope>NUCLEOTIDE SEQUENCE [LARGE SCALE GENOMIC DNA]</scope>
    <source>
        <strain evidence="2">KL28</strain>
    </source>
</reference>
<dbReference type="Proteomes" id="UP000028931">
    <property type="component" value="Chromosome"/>
</dbReference>
<evidence type="ECO:0000313" key="3">
    <source>
        <dbReference type="EMBL" id="QGW75309.1"/>
    </source>
</evidence>
<organism evidence="2 4">
    <name type="scientific">Pseudomonas alkylphenolica</name>
    <dbReference type="NCBI Taxonomy" id="237609"/>
    <lineage>
        <taxon>Bacteria</taxon>
        <taxon>Pseudomonadati</taxon>
        <taxon>Pseudomonadota</taxon>
        <taxon>Gammaproteobacteria</taxon>
        <taxon>Pseudomonadales</taxon>
        <taxon>Pseudomonadaceae</taxon>
        <taxon>Pseudomonas</taxon>
    </lineage>
</organism>
<evidence type="ECO:0000313" key="5">
    <source>
        <dbReference type="Proteomes" id="UP000426235"/>
    </source>
</evidence>
<name>A0A077F5S8_9PSED</name>
<accession>A0A077F5S8</accession>
<dbReference type="OrthoDB" id="6997359at2"/>
<gene>
    <name evidence="3" type="ORF">GPJ81_01005</name>
    <name evidence="2" type="ORF">PSAKL28_00760</name>
</gene>
<dbReference type="RefSeq" id="WP_038605186.1">
    <property type="nucleotide sequence ID" value="NZ_CP009048.1"/>
</dbReference>